<keyword evidence="1" id="KW-0805">Transcription regulation</keyword>
<proteinExistence type="predicted"/>
<organism evidence="5 6">
    <name type="scientific">Blautia celeris</name>
    <dbReference type="NCBI Taxonomy" id="2763026"/>
    <lineage>
        <taxon>Bacteria</taxon>
        <taxon>Bacillati</taxon>
        <taxon>Bacillota</taxon>
        <taxon>Clostridia</taxon>
        <taxon>Lachnospirales</taxon>
        <taxon>Lachnospiraceae</taxon>
        <taxon>Blautia</taxon>
    </lineage>
</organism>
<keyword evidence="2" id="KW-0238">DNA-binding</keyword>
<dbReference type="PANTHER" id="PTHR43280">
    <property type="entry name" value="ARAC-FAMILY TRANSCRIPTIONAL REGULATOR"/>
    <property type="match status" value="1"/>
</dbReference>
<evidence type="ECO:0000259" key="4">
    <source>
        <dbReference type="PROSITE" id="PS01124"/>
    </source>
</evidence>
<sequence>MVQKIINHIVAAVNVPVREYDEYKNMIRYNGDGAKEDVLFHDAEFLDILSSCAEENVPMIYQEMYPIYYGVIRAKGKIYIMGPVNIDFTVTTIQQQPIGRYYAGLHHLPEDKYRISFCEHKNFCEEYLLLFNCLADTDYTYSELCMWSVAKEEVRHNVRAERSRVYFQYQENEKVHNSYDHERREMNSIREGNVEKLKMTLKEVVEGEYAVLSKDSLRSMKNLEIVALAIVARAAIDGGMNPEEAFSINDSYILRVDAAATIEQIGALDYEAKVEYATLVHNLKEHRKENTLVEEAKRIIFRDMHKKIIIKDVAGEIHITPEYLSALFKRAEGITVNDYIMREKVRLSENLLMYSRYSMREISYYFGFCSQSHYGKVFKKWKNMTPGQYRSKYGVREFMED</sequence>
<dbReference type="PROSITE" id="PS01124">
    <property type="entry name" value="HTH_ARAC_FAMILY_2"/>
    <property type="match status" value="1"/>
</dbReference>
<evidence type="ECO:0000256" key="1">
    <source>
        <dbReference type="ARBA" id="ARBA00023015"/>
    </source>
</evidence>
<evidence type="ECO:0000256" key="3">
    <source>
        <dbReference type="ARBA" id="ARBA00023163"/>
    </source>
</evidence>
<dbReference type="Gene3D" id="1.10.10.60">
    <property type="entry name" value="Homeodomain-like"/>
    <property type="match status" value="2"/>
</dbReference>
<dbReference type="SUPFAM" id="SSF46689">
    <property type="entry name" value="Homeodomain-like"/>
    <property type="match status" value="1"/>
</dbReference>
<dbReference type="InterPro" id="IPR009057">
    <property type="entry name" value="Homeodomain-like_sf"/>
</dbReference>
<dbReference type="InterPro" id="IPR018060">
    <property type="entry name" value="HTH_AraC"/>
</dbReference>
<dbReference type="InterPro" id="IPR018062">
    <property type="entry name" value="HTH_AraC-typ_CS"/>
</dbReference>
<dbReference type="Proteomes" id="UP000654573">
    <property type="component" value="Unassembled WGS sequence"/>
</dbReference>
<feature type="domain" description="HTH araC/xylS-type" evidence="4">
    <location>
        <begin position="294"/>
        <end position="392"/>
    </location>
</feature>
<dbReference type="EMBL" id="JACOOU010000002">
    <property type="protein sequence ID" value="MBC5671631.1"/>
    <property type="molecule type" value="Genomic_DNA"/>
</dbReference>
<dbReference type="Pfam" id="PF12833">
    <property type="entry name" value="HTH_18"/>
    <property type="match status" value="1"/>
</dbReference>
<keyword evidence="6" id="KW-1185">Reference proteome</keyword>
<dbReference type="SMART" id="SM00342">
    <property type="entry name" value="HTH_ARAC"/>
    <property type="match status" value="1"/>
</dbReference>
<evidence type="ECO:0000256" key="2">
    <source>
        <dbReference type="ARBA" id="ARBA00023125"/>
    </source>
</evidence>
<reference evidence="5 6" key="1">
    <citation type="submission" date="2020-08" db="EMBL/GenBank/DDBJ databases">
        <title>Genome public.</title>
        <authorList>
            <person name="Liu C."/>
            <person name="Sun Q."/>
        </authorList>
    </citation>
    <scope>NUCLEOTIDE SEQUENCE [LARGE SCALE GENOMIC DNA]</scope>
    <source>
        <strain evidence="5 6">NSJ-34</strain>
    </source>
</reference>
<comment type="caution">
    <text evidence="5">The sequence shown here is derived from an EMBL/GenBank/DDBJ whole genome shotgun (WGS) entry which is preliminary data.</text>
</comment>
<evidence type="ECO:0000313" key="6">
    <source>
        <dbReference type="Proteomes" id="UP000654573"/>
    </source>
</evidence>
<dbReference type="PROSITE" id="PS00041">
    <property type="entry name" value="HTH_ARAC_FAMILY_1"/>
    <property type="match status" value="1"/>
</dbReference>
<keyword evidence="3" id="KW-0804">Transcription</keyword>
<accession>A0ABR7FB43</accession>
<evidence type="ECO:0000313" key="5">
    <source>
        <dbReference type="EMBL" id="MBC5671631.1"/>
    </source>
</evidence>
<name>A0ABR7FB43_9FIRM</name>
<gene>
    <name evidence="5" type="ORF">H8S76_05175</name>
</gene>
<dbReference type="RefSeq" id="WP_118593791.1">
    <property type="nucleotide sequence ID" value="NZ_JACOOU010000002.1"/>
</dbReference>
<protein>
    <submittedName>
        <fullName evidence="5">Helix-turn-helix domain-containing protein</fullName>
    </submittedName>
</protein>
<dbReference type="PANTHER" id="PTHR43280:SF34">
    <property type="entry name" value="ARAC-FAMILY TRANSCRIPTIONAL REGULATOR"/>
    <property type="match status" value="1"/>
</dbReference>